<dbReference type="RefSeq" id="WP_131760278.1">
    <property type="nucleotide sequence ID" value="NZ_CAACUY010000109.1"/>
</dbReference>
<comment type="caution">
    <text evidence="2">The sequence shown here is derived from an EMBL/GenBank/DDBJ whole genome shotgun (WGS) entry which is preliminary data.</text>
</comment>
<evidence type="ECO:0000313" key="3">
    <source>
        <dbReference type="Proteomes" id="UP001597063"/>
    </source>
</evidence>
<dbReference type="InterPro" id="IPR014729">
    <property type="entry name" value="Rossmann-like_a/b/a_fold"/>
</dbReference>
<dbReference type="Proteomes" id="UP001597063">
    <property type="component" value="Unassembled WGS sequence"/>
</dbReference>
<keyword evidence="3" id="KW-1185">Reference proteome</keyword>
<protein>
    <submittedName>
        <fullName evidence="2">Asparagine synthase-related protein</fullName>
    </submittedName>
</protein>
<dbReference type="EMBL" id="JBHTGP010000018">
    <property type="protein sequence ID" value="MFD0689751.1"/>
    <property type="molecule type" value="Genomic_DNA"/>
</dbReference>
<evidence type="ECO:0000259" key="1">
    <source>
        <dbReference type="Pfam" id="PF00733"/>
    </source>
</evidence>
<name>A0ABW2XTA8_9ACTN</name>
<reference evidence="3" key="1">
    <citation type="journal article" date="2019" name="Int. J. Syst. Evol. Microbiol.">
        <title>The Global Catalogue of Microorganisms (GCM) 10K type strain sequencing project: providing services to taxonomists for standard genome sequencing and annotation.</title>
        <authorList>
            <consortium name="The Broad Institute Genomics Platform"/>
            <consortium name="The Broad Institute Genome Sequencing Center for Infectious Disease"/>
            <person name="Wu L."/>
            <person name="Ma J."/>
        </authorList>
    </citation>
    <scope>NUCLEOTIDE SEQUENCE [LARGE SCALE GENOMIC DNA]</scope>
    <source>
        <strain evidence="3">JCM 9371</strain>
    </source>
</reference>
<organism evidence="2 3">
    <name type="scientific">Actinomadura fibrosa</name>
    <dbReference type="NCBI Taxonomy" id="111802"/>
    <lineage>
        <taxon>Bacteria</taxon>
        <taxon>Bacillati</taxon>
        <taxon>Actinomycetota</taxon>
        <taxon>Actinomycetes</taxon>
        <taxon>Streptosporangiales</taxon>
        <taxon>Thermomonosporaceae</taxon>
        <taxon>Actinomadura</taxon>
    </lineage>
</organism>
<dbReference type="SUPFAM" id="SSF52402">
    <property type="entry name" value="Adenine nucleotide alpha hydrolases-like"/>
    <property type="match status" value="1"/>
</dbReference>
<accession>A0ABW2XTA8</accession>
<dbReference type="Gene3D" id="3.40.50.620">
    <property type="entry name" value="HUPs"/>
    <property type="match status" value="2"/>
</dbReference>
<sequence length="613" mass="65490">MGALTSPGWYFVMLPDTDAASDVVERLPAGARRLEDHPSGRPWLMGEMPDDQVAVGRARDARVAVLGYSSATAAGLDAAAGRLASVEQLDATARMLAGGFHLLGAADGRLRAQGAASGMRRVFHAVIGGVPVASDRADVLADLGGLPYDDLALAAALVRGLPRPLGDLPLWRGVEPVEPEAYLLVERDGTCRSVTWWRQPDAELSRSEGAEALARALEGAVAARTAAGGVIHCDLSGGLDSTPLCYFAVRGPARVLSHTGYNADPTGTEDLEWARKALPAMPGLEHEAVSMAYMPDFFEGILSARHRMDRPSQAVLAGPRLAAGAVRARDRGARAYLTGLGGDHLLRSPAAIHHTLFRRHPLLALRHVRAAQCLAGKPTLAGIGPLLNRTSYARWLDAQAAGLRRADQERTEQTLTWGADIRLPRWLTDDAAALLARRLAGQAGRARPLGPTRAAHAQLAVVRDGTRISRGVQQLGAWYGIAMESPFFDDRVVEACLSVRLADRDAPTEYKPLIKAAMRGRLPDDFLARSTKIGGAPQAARGLDRYWDELMALCEESGLAAAGLIDLAALREHTRPQRHRKRDGALDLTVNCAAVLTYQRRAAAAVPSSRAGA</sequence>
<evidence type="ECO:0000313" key="2">
    <source>
        <dbReference type="EMBL" id="MFD0689751.1"/>
    </source>
</evidence>
<dbReference type="Pfam" id="PF00733">
    <property type="entry name" value="Asn_synthase"/>
    <property type="match status" value="1"/>
</dbReference>
<gene>
    <name evidence="2" type="ORF">ACFQZM_35050</name>
</gene>
<proteinExistence type="predicted"/>
<dbReference type="InterPro" id="IPR001962">
    <property type="entry name" value="Asn_synthase"/>
</dbReference>
<feature type="domain" description="Asparagine synthetase" evidence="1">
    <location>
        <begin position="213"/>
        <end position="584"/>
    </location>
</feature>